<dbReference type="STRING" id="1838280.A6M21_02985"/>
<dbReference type="AlphaFoldDB" id="A0A1B7LIK2"/>
<dbReference type="Proteomes" id="UP000078532">
    <property type="component" value="Unassembled WGS sequence"/>
</dbReference>
<comment type="caution">
    <text evidence="1">The sequence shown here is derived from an EMBL/GenBank/DDBJ whole genome shotgun (WGS) entry which is preliminary data.</text>
</comment>
<dbReference type="EMBL" id="LYVF01000013">
    <property type="protein sequence ID" value="OAT86409.1"/>
    <property type="molecule type" value="Genomic_DNA"/>
</dbReference>
<dbReference type="OrthoDB" id="1680616at2"/>
<evidence type="ECO:0000313" key="1">
    <source>
        <dbReference type="EMBL" id="OAT86409.1"/>
    </source>
</evidence>
<reference evidence="1 2" key="1">
    <citation type="submission" date="2016-04" db="EMBL/GenBank/DDBJ databases">
        <authorList>
            <person name="Evans L.H."/>
            <person name="Alamgir A."/>
            <person name="Owens N."/>
            <person name="Weber N.D."/>
            <person name="Virtaneva K."/>
            <person name="Barbian K."/>
            <person name="Babar A."/>
            <person name="Rosenke K."/>
        </authorList>
    </citation>
    <scope>NUCLEOTIDE SEQUENCE [LARGE SCALE GENOMIC DNA]</scope>
    <source>
        <strain evidence="1 2">LMa1</strain>
    </source>
</reference>
<name>A0A1B7LIK2_9FIRM</name>
<protein>
    <recommendedName>
        <fullName evidence="3">DUF3189 domain-containing protein</fullName>
    </recommendedName>
</protein>
<organism evidence="1 2">
    <name type="scientific">Desulfotomaculum copahuensis</name>
    <dbReference type="NCBI Taxonomy" id="1838280"/>
    <lineage>
        <taxon>Bacteria</taxon>
        <taxon>Bacillati</taxon>
        <taxon>Bacillota</taxon>
        <taxon>Clostridia</taxon>
        <taxon>Eubacteriales</taxon>
        <taxon>Desulfotomaculaceae</taxon>
        <taxon>Desulfotomaculum</taxon>
    </lineage>
</organism>
<evidence type="ECO:0008006" key="3">
    <source>
        <dbReference type="Google" id="ProtNLM"/>
    </source>
</evidence>
<dbReference type="Pfam" id="PF11385">
    <property type="entry name" value="DUF3189"/>
    <property type="match status" value="1"/>
</dbReference>
<dbReference type="InterPro" id="IPR021525">
    <property type="entry name" value="DUF3189"/>
</dbReference>
<gene>
    <name evidence="1" type="ORF">A6M21_02985</name>
</gene>
<sequence length="158" mass="17549">MKIIYYCFGGTHSSVTAAAIHLGLLPRDRLPPAGEIAAIPWFDRRDTRQQGIPAFLGRDDRGNEVYVLGWPGRPQLIELVYAGLAGIFSLPAGSYKLVNVKEHVNLIMKAGGFLSRRLGWVTLGRPLAARGIRRAYPALRALVQAVLQELEPERHRLQ</sequence>
<evidence type="ECO:0000313" key="2">
    <source>
        <dbReference type="Proteomes" id="UP000078532"/>
    </source>
</evidence>
<accession>A0A1B7LIK2</accession>
<proteinExistence type="predicted"/>
<dbReference type="RefSeq" id="WP_066666138.1">
    <property type="nucleotide sequence ID" value="NZ_LYVF01000013.1"/>
</dbReference>
<keyword evidence="2" id="KW-1185">Reference proteome</keyword>